<protein>
    <submittedName>
        <fullName evidence="1">Uncharacterized protein</fullName>
    </submittedName>
</protein>
<organism evidence="1 2">
    <name type="scientific">Desulforamulus profundi</name>
    <dbReference type="NCBI Taxonomy" id="1383067"/>
    <lineage>
        <taxon>Bacteria</taxon>
        <taxon>Bacillati</taxon>
        <taxon>Bacillota</taxon>
        <taxon>Clostridia</taxon>
        <taxon>Eubacteriales</taxon>
        <taxon>Peptococcaceae</taxon>
        <taxon>Desulforamulus</taxon>
    </lineage>
</organism>
<keyword evidence="2" id="KW-1185">Reference proteome</keyword>
<sequence length="52" mass="5778">MNLFAATGTVLEGGNRKFCMQKAQLAYVSSLLSLNNTYAQELHAKFLIDPEE</sequence>
<comment type="caution">
    <text evidence="1">The sequence shown here is derived from an EMBL/GenBank/DDBJ whole genome shotgun (WGS) entry which is preliminary data.</text>
</comment>
<gene>
    <name evidence="1" type="ORF">P378_13640</name>
</gene>
<accession>A0A2C6MCQ1</accession>
<evidence type="ECO:0000313" key="1">
    <source>
        <dbReference type="EMBL" id="PHJ37818.1"/>
    </source>
</evidence>
<dbReference type="EMBL" id="AWQQ01000073">
    <property type="protein sequence ID" value="PHJ37818.1"/>
    <property type="molecule type" value="Genomic_DNA"/>
</dbReference>
<evidence type="ECO:0000313" key="2">
    <source>
        <dbReference type="Proteomes" id="UP000222564"/>
    </source>
</evidence>
<proteinExistence type="predicted"/>
<dbReference type="Proteomes" id="UP000222564">
    <property type="component" value="Unassembled WGS sequence"/>
</dbReference>
<reference evidence="1 2" key="1">
    <citation type="submission" date="2013-09" db="EMBL/GenBank/DDBJ databases">
        <title>Biodegradation of hydrocarbons in the deep terrestrial subsurface : characterization of a microbial consortium composed of two Desulfotomaculum species originating from a deep geological formation.</title>
        <authorList>
            <person name="Aullo T."/>
            <person name="Berlendis S."/>
            <person name="Lascourreges J.-F."/>
            <person name="Dessort D."/>
            <person name="Saint-Laurent S."/>
            <person name="Schraauwers B."/>
            <person name="Mas J."/>
            <person name="Magot M."/>
            <person name="Ranchou-Peyruse A."/>
        </authorList>
    </citation>
    <scope>NUCLEOTIDE SEQUENCE [LARGE SCALE GENOMIC DNA]</scope>
    <source>
        <strain evidence="1 2">Bs107</strain>
    </source>
</reference>
<name>A0A2C6MCQ1_9FIRM</name>
<dbReference type="AlphaFoldDB" id="A0A2C6MCQ1"/>